<gene>
    <name evidence="4" type="ORF">E8E12_007437</name>
</gene>
<evidence type="ECO:0000256" key="1">
    <source>
        <dbReference type="PROSITE-ProRule" id="PRU00175"/>
    </source>
</evidence>
<feature type="domain" description="RING-type" evidence="3">
    <location>
        <begin position="370"/>
        <end position="417"/>
    </location>
</feature>
<keyword evidence="1" id="KW-0863">Zinc-finger</keyword>
<comment type="caution">
    <text evidence="4">The sequence shown here is derived from an EMBL/GenBank/DDBJ whole genome shotgun (WGS) entry which is preliminary data.</text>
</comment>
<feature type="region of interest" description="Disordered" evidence="2">
    <location>
        <begin position="183"/>
        <end position="289"/>
    </location>
</feature>
<dbReference type="InterPro" id="IPR001841">
    <property type="entry name" value="Znf_RING"/>
</dbReference>
<keyword evidence="5" id="KW-1185">Reference proteome</keyword>
<feature type="region of interest" description="Disordered" evidence="2">
    <location>
        <begin position="118"/>
        <end position="156"/>
    </location>
</feature>
<dbReference type="OrthoDB" id="8062037at2759"/>
<dbReference type="PANTHER" id="PTHR21540:SF0">
    <property type="entry name" value="PHD FAMILY PROTEIN"/>
    <property type="match status" value="1"/>
</dbReference>
<dbReference type="PROSITE" id="PS50089">
    <property type="entry name" value="ZF_RING_2"/>
    <property type="match status" value="1"/>
</dbReference>
<feature type="compositionally biased region" description="Low complexity" evidence="2">
    <location>
        <begin position="118"/>
        <end position="152"/>
    </location>
</feature>
<feature type="compositionally biased region" description="Polar residues" evidence="2">
    <location>
        <begin position="183"/>
        <end position="192"/>
    </location>
</feature>
<organism evidence="4 5">
    <name type="scientific">Didymella heteroderae</name>
    <dbReference type="NCBI Taxonomy" id="1769908"/>
    <lineage>
        <taxon>Eukaryota</taxon>
        <taxon>Fungi</taxon>
        <taxon>Dikarya</taxon>
        <taxon>Ascomycota</taxon>
        <taxon>Pezizomycotina</taxon>
        <taxon>Dothideomycetes</taxon>
        <taxon>Pleosporomycetidae</taxon>
        <taxon>Pleosporales</taxon>
        <taxon>Pleosporineae</taxon>
        <taxon>Didymellaceae</taxon>
        <taxon>Didymella</taxon>
    </lineage>
</organism>
<dbReference type="GO" id="GO:0061630">
    <property type="term" value="F:ubiquitin protein ligase activity"/>
    <property type="evidence" value="ECO:0007669"/>
    <property type="project" value="InterPro"/>
</dbReference>
<keyword evidence="1" id="KW-0479">Metal-binding</keyword>
<proteinExistence type="predicted"/>
<accession>A0A9P4WPF7</accession>
<reference evidence="4" key="1">
    <citation type="submission" date="2019-04" db="EMBL/GenBank/DDBJ databases">
        <title>Sequencing of skin fungus with MAO and IRED activity.</title>
        <authorList>
            <person name="Marsaioli A.J."/>
            <person name="Bonatto J.M.C."/>
            <person name="Reis Junior O."/>
        </authorList>
    </citation>
    <scope>NUCLEOTIDE SEQUENCE</scope>
    <source>
        <strain evidence="4">28M1</strain>
    </source>
</reference>
<feature type="compositionally biased region" description="Low complexity" evidence="2">
    <location>
        <begin position="334"/>
        <end position="347"/>
    </location>
</feature>
<dbReference type="SUPFAM" id="SSF57850">
    <property type="entry name" value="RING/U-box"/>
    <property type="match status" value="1"/>
</dbReference>
<dbReference type="GO" id="GO:0008270">
    <property type="term" value="F:zinc ion binding"/>
    <property type="evidence" value="ECO:0007669"/>
    <property type="project" value="UniProtKB-KW"/>
</dbReference>
<dbReference type="AlphaFoldDB" id="A0A9P4WPF7"/>
<dbReference type="InterPro" id="IPR013083">
    <property type="entry name" value="Znf_RING/FYVE/PHD"/>
</dbReference>
<dbReference type="EMBL" id="SWKV01000035">
    <property type="protein sequence ID" value="KAF3038673.1"/>
    <property type="molecule type" value="Genomic_DNA"/>
</dbReference>
<feature type="region of interest" description="Disordered" evidence="2">
    <location>
        <begin position="318"/>
        <end position="354"/>
    </location>
</feature>
<dbReference type="Proteomes" id="UP000758155">
    <property type="component" value="Unassembled WGS sequence"/>
</dbReference>
<feature type="compositionally biased region" description="Low complexity" evidence="2">
    <location>
        <begin position="246"/>
        <end position="277"/>
    </location>
</feature>
<dbReference type="PANTHER" id="PTHR21540">
    <property type="entry name" value="RING FINGER AND SWIM DOMAIN-CONTAINING PROTEIN 2"/>
    <property type="match status" value="1"/>
</dbReference>
<evidence type="ECO:0000313" key="5">
    <source>
        <dbReference type="Proteomes" id="UP000758155"/>
    </source>
</evidence>
<keyword evidence="1" id="KW-0862">Zinc</keyword>
<sequence>MSRVSTSTLDHQWDAFEVLNIQCDRRCVGRAHSMGRKCRNVVNWKDTDTFYGLLDDLSSQALDATRLRPRLRELASVGLCKQVHRRAQIDDMIDAWTNKIRAAARRVELEELEMETYYSRTDTRSSTASFRAPATRRTTSSTSTNTVESSSTVQDEIDSTLRCLEAAREQERILTRRLASLQASNVPRTQRAIQDRTTSAPSPPDTSSVASSRTLRSPTSTTSRRSTSSPPSSDSSPPPDPHRQSRASPSSPAPAPSTRSPRPSSPTPSQSTPIPTTVASPPSPTDQTALQPSLTLLRHDFLATHISLDAVPASHLSRVSPSSFAPRTEDLHDTLASPTTSATSTEDASQRPPPRCALTHVRRRAVADDCPICYEAMRGDEGLVWCKAGCGQSVHGECMDAWKASLGGREVRCTMCRTPWTEECGC</sequence>
<evidence type="ECO:0000313" key="4">
    <source>
        <dbReference type="EMBL" id="KAF3038673.1"/>
    </source>
</evidence>
<evidence type="ECO:0000256" key="2">
    <source>
        <dbReference type="SAM" id="MobiDB-lite"/>
    </source>
</evidence>
<dbReference type="Gene3D" id="3.30.40.10">
    <property type="entry name" value="Zinc/RING finger domain, C3HC4 (zinc finger)"/>
    <property type="match status" value="1"/>
</dbReference>
<evidence type="ECO:0000259" key="3">
    <source>
        <dbReference type="PROSITE" id="PS50089"/>
    </source>
</evidence>
<name>A0A9P4WPF7_9PLEO</name>
<feature type="compositionally biased region" description="Low complexity" evidence="2">
    <location>
        <begin position="195"/>
        <end position="235"/>
    </location>
</feature>
<protein>
    <recommendedName>
        <fullName evidence="3">RING-type domain-containing protein</fullName>
    </recommendedName>
</protein>
<dbReference type="InterPro" id="IPR039903">
    <property type="entry name" value="Zswim2"/>
</dbReference>